<evidence type="ECO:0000313" key="1">
    <source>
        <dbReference type="EMBL" id="PNF42964.1"/>
    </source>
</evidence>
<dbReference type="EMBL" id="NEVH01001347">
    <property type="protein sequence ID" value="PNF42964.1"/>
    <property type="molecule type" value="Genomic_DNA"/>
</dbReference>
<evidence type="ECO:0000313" key="2">
    <source>
        <dbReference type="Proteomes" id="UP000235965"/>
    </source>
</evidence>
<dbReference type="STRING" id="105785.A0A2J7RQ55"/>
<dbReference type="InterPro" id="IPR036691">
    <property type="entry name" value="Endo/exonu/phosph_ase_sf"/>
</dbReference>
<dbReference type="PANTHER" id="PTHR19446">
    <property type="entry name" value="REVERSE TRANSCRIPTASES"/>
    <property type="match status" value="1"/>
</dbReference>
<sequence>MKVLLGDFNAKVGREDIFRPTTGNESLHEISNDNGVRVVNFATSKNLTVKSTMFPHLNIHKFTWTSPDGKIHNQIDHILIDRRRYSMSKQKNAQCSYGEVQSQEIKRRRGYQPSSNLVKDENGDLLADSHNILNRWRNCFSPNHLEVESAIAKLERNKSPGSDQISAELIQANGEILRSGIHKLVNYIWNKEELTDQWKESIIVPVHKKGDKTDCNNYREISLLSIQYKFFQYSSLKF</sequence>
<keyword evidence="2" id="KW-1185">Reference proteome</keyword>
<dbReference type="AlphaFoldDB" id="A0A2J7RQ55"/>
<dbReference type="Proteomes" id="UP000235965">
    <property type="component" value="Unassembled WGS sequence"/>
</dbReference>
<reference evidence="1 2" key="1">
    <citation type="submission" date="2017-12" db="EMBL/GenBank/DDBJ databases">
        <title>Hemimetabolous genomes reveal molecular basis of termite eusociality.</title>
        <authorList>
            <person name="Harrison M.C."/>
            <person name="Jongepier E."/>
            <person name="Robertson H.M."/>
            <person name="Arning N."/>
            <person name="Bitard-Feildel T."/>
            <person name="Chao H."/>
            <person name="Childers C.P."/>
            <person name="Dinh H."/>
            <person name="Doddapaneni H."/>
            <person name="Dugan S."/>
            <person name="Gowin J."/>
            <person name="Greiner C."/>
            <person name="Han Y."/>
            <person name="Hu H."/>
            <person name="Hughes D.S.T."/>
            <person name="Huylmans A.-K."/>
            <person name="Kemena C."/>
            <person name="Kremer L.P.M."/>
            <person name="Lee S.L."/>
            <person name="Lopez-Ezquerra A."/>
            <person name="Mallet L."/>
            <person name="Monroy-Kuhn J.M."/>
            <person name="Moser A."/>
            <person name="Murali S.C."/>
            <person name="Muzny D.M."/>
            <person name="Otani S."/>
            <person name="Piulachs M.-D."/>
            <person name="Poelchau M."/>
            <person name="Qu J."/>
            <person name="Schaub F."/>
            <person name="Wada-Katsumata A."/>
            <person name="Worley K.C."/>
            <person name="Xie Q."/>
            <person name="Ylla G."/>
            <person name="Poulsen M."/>
            <person name="Gibbs R.A."/>
            <person name="Schal C."/>
            <person name="Richards S."/>
            <person name="Belles X."/>
            <person name="Korb J."/>
            <person name="Bornberg-Bauer E."/>
        </authorList>
    </citation>
    <scope>NUCLEOTIDE SEQUENCE [LARGE SCALE GENOMIC DNA]</scope>
    <source>
        <tissue evidence="1">Whole body</tissue>
    </source>
</reference>
<proteinExistence type="predicted"/>
<dbReference type="Gene3D" id="3.60.10.10">
    <property type="entry name" value="Endonuclease/exonuclease/phosphatase"/>
    <property type="match status" value="1"/>
</dbReference>
<accession>A0A2J7RQ55</accession>
<gene>
    <name evidence="1" type="ORF">B7P43_G11334</name>
</gene>
<comment type="caution">
    <text evidence="1">The sequence shown here is derived from an EMBL/GenBank/DDBJ whole genome shotgun (WGS) entry which is preliminary data.</text>
</comment>
<dbReference type="InParanoid" id="A0A2J7RQ55"/>
<name>A0A2J7RQ55_9NEOP</name>
<organism evidence="1 2">
    <name type="scientific">Cryptotermes secundus</name>
    <dbReference type="NCBI Taxonomy" id="105785"/>
    <lineage>
        <taxon>Eukaryota</taxon>
        <taxon>Metazoa</taxon>
        <taxon>Ecdysozoa</taxon>
        <taxon>Arthropoda</taxon>
        <taxon>Hexapoda</taxon>
        <taxon>Insecta</taxon>
        <taxon>Pterygota</taxon>
        <taxon>Neoptera</taxon>
        <taxon>Polyneoptera</taxon>
        <taxon>Dictyoptera</taxon>
        <taxon>Blattodea</taxon>
        <taxon>Blattoidea</taxon>
        <taxon>Termitoidae</taxon>
        <taxon>Kalotermitidae</taxon>
        <taxon>Cryptotermitinae</taxon>
        <taxon>Cryptotermes</taxon>
    </lineage>
</organism>
<evidence type="ECO:0008006" key="3">
    <source>
        <dbReference type="Google" id="ProtNLM"/>
    </source>
</evidence>
<dbReference type="SUPFAM" id="SSF56219">
    <property type="entry name" value="DNase I-like"/>
    <property type="match status" value="1"/>
</dbReference>
<protein>
    <recommendedName>
        <fullName evidence="3">Endonuclease/exonuclease/phosphatase domain-containing protein</fullName>
    </recommendedName>
</protein>